<evidence type="ECO:0000259" key="1">
    <source>
        <dbReference type="PROSITE" id="PS50011"/>
    </source>
</evidence>
<sequence>MAVNNHHNIINFYGISIDPSTETYFLVLQYAKDGDLRTYLQNNFKNLDWAIKINMAKDITSGLRFIHEENIVHKDLHSKNILVHEGRLLITDLGSSQPLDSNSNSISGGIGMIAYTDPEYLRNQIEYKRNKASDIYSLGVLFWELSSGRPPFNNIKNLEIYKLVIFGKREDPINETPKDYIDIYSSAWDNDSNQRPTVKNIFDSLENIKLEKIYNENNENQDIQLEAHINNQSQVSMDAFSRDSMSIASSFTTSNWAMKTLQEQSTSLTTSLTTFISTTLNSNDYDNEKKDNQIIKYNYNDFKNLKNIGKGIYSSTLMNGKRTVALKSMVVATSELFDNELKQYSRASSHENIIGFYGISQKDLKSNEYILVFEYANGGTLRDHLKSNFETLEWIDKLNLAQQIVKAIKHLHSNDIIHGDLHSKNILLHDNTIKISDFGIARLSTESSINSKNSLGSIEYSDLMILKRLGKYSKTKASDIYSIGILLWEISSGKMPYESKFQDELDLIIYVSRGNREDPIVGTPQDYINIYQDCWNQDPNQRPNIGKVIRDLEYVDTANIFAELIDWSLNKPDISPARTNSNPEFPSKTISTTINKEHVAELSSWIDRKSTIYSLANIPYEFQLILRGSRDGFHPKTFWNMCHGHAGTIVVAKVAGSDEIVGGYNPLAWDNSTRGVLMETNDSFIFSLKNGDDIQNSILSRVIRCSKALYYSNDLNIYGPWLGNYEFMMKSDVSDFSQDKECSCDYYPNSNCYERPIRTTTEGFSIVDYEVFEIIKKH</sequence>
<dbReference type="PROSITE" id="PS50011">
    <property type="entry name" value="PROTEIN_KINASE_DOM"/>
    <property type="match status" value="2"/>
</dbReference>
<dbReference type="PROSITE" id="PS51886">
    <property type="entry name" value="TLDC"/>
    <property type="match status" value="1"/>
</dbReference>
<dbReference type="InterPro" id="IPR006571">
    <property type="entry name" value="TLDc_dom"/>
</dbReference>
<dbReference type="AlphaFoldDB" id="A0A397GA15"/>
<feature type="domain" description="Protein kinase" evidence="1">
    <location>
        <begin position="302"/>
        <end position="555"/>
    </location>
</feature>
<reference evidence="3 4" key="1">
    <citation type="submission" date="2018-08" db="EMBL/GenBank/DDBJ databases">
        <title>Genome and evolution of the arbuscular mycorrhizal fungus Diversispora epigaea (formerly Glomus versiforme) and its bacterial endosymbionts.</title>
        <authorList>
            <person name="Sun X."/>
            <person name="Fei Z."/>
            <person name="Harrison M."/>
        </authorList>
    </citation>
    <scope>NUCLEOTIDE SEQUENCE [LARGE SCALE GENOMIC DNA]</scope>
    <source>
        <strain evidence="3 4">IT104</strain>
    </source>
</reference>
<dbReference type="Pfam" id="PF07714">
    <property type="entry name" value="PK_Tyr_Ser-Thr"/>
    <property type="match status" value="2"/>
</dbReference>
<dbReference type="EMBL" id="PQFF01000515">
    <property type="protein sequence ID" value="RHZ46448.1"/>
    <property type="molecule type" value="Genomic_DNA"/>
</dbReference>
<feature type="domain" description="TLDc" evidence="2">
    <location>
        <begin position="592"/>
        <end position="775"/>
    </location>
</feature>
<dbReference type="Proteomes" id="UP000266861">
    <property type="component" value="Unassembled WGS sequence"/>
</dbReference>
<dbReference type="InterPro" id="IPR001245">
    <property type="entry name" value="Ser-Thr/Tyr_kinase_cat_dom"/>
</dbReference>
<evidence type="ECO:0000259" key="2">
    <source>
        <dbReference type="PROSITE" id="PS51886"/>
    </source>
</evidence>
<keyword evidence="4" id="KW-1185">Reference proteome</keyword>
<dbReference type="GO" id="GO:0005524">
    <property type="term" value="F:ATP binding"/>
    <property type="evidence" value="ECO:0007669"/>
    <property type="project" value="InterPro"/>
</dbReference>
<dbReference type="InterPro" id="IPR000719">
    <property type="entry name" value="Prot_kinase_dom"/>
</dbReference>
<dbReference type="PANTHER" id="PTHR44329">
    <property type="entry name" value="SERINE/THREONINE-PROTEIN KINASE TNNI3K-RELATED"/>
    <property type="match status" value="1"/>
</dbReference>
<evidence type="ECO:0000313" key="4">
    <source>
        <dbReference type="Proteomes" id="UP000266861"/>
    </source>
</evidence>
<evidence type="ECO:0000313" key="3">
    <source>
        <dbReference type="EMBL" id="RHZ46448.1"/>
    </source>
</evidence>
<accession>A0A397GA15</accession>
<dbReference type="GO" id="GO:0004674">
    <property type="term" value="F:protein serine/threonine kinase activity"/>
    <property type="evidence" value="ECO:0007669"/>
    <property type="project" value="TreeGrafter"/>
</dbReference>
<dbReference type="InterPro" id="IPR011009">
    <property type="entry name" value="Kinase-like_dom_sf"/>
</dbReference>
<dbReference type="PRINTS" id="PR00109">
    <property type="entry name" value="TYRKINASE"/>
</dbReference>
<proteinExistence type="predicted"/>
<comment type="caution">
    <text evidence="3">The sequence shown here is derived from an EMBL/GenBank/DDBJ whole genome shotgun (WGS) entry which is preliminary data.</text>
</comment>
<dbReference type="Pfam" id="PF07534">
    <property type="entry name" value="TLD"/>
    <property type="match status" value="1"/>
</dbReference>
<dbReference type="OrthoDB" id="2431639at2759"/>
<dbReference type="SUPFAM" id="SSF56112">
    <property type="entry name" value="Protein kinase-like (PK-like)"/>
    <property type="match status" value="2"/>
</dbReference>
<evidence type="ECO:0008006" key="5">
    <source>
        <dbReference type="Google" id="ProtNLM"/>
    </source>
</evidence>
<dbReference type="Gene3D" id="1.10.510.10">
    <property type="entry name" value="Transferase(Phosphotransferase) domain 1"/>
    <property type="match status" value="2"/>
</dbReference>
<dbReference type="InterPro" id="IPR051681">
    <property type="entry name" value="Ser/Thr_Kinases-Pseudokinases"/>
</dbReference>
<gene>
    <name evidence="3" type="ORF">Glove_621g18</name>
</gene>
<feature type="domain" description="Protein kinase" evidence="1">
    <location>
        <begin position="1"/>
        <end position="210"/>
    </location>
</feature>
<protein>
    <recommendedName>
        <fullName evidence="5">Protein kinase domain-containing protein</fullName>
    </recommendedName>
</protein>
<organism evidence="3 4">
    <name type="scientific">Diversispora epigaea</name>
    <dbReference type="NCBI Taxonomy" id="1348612"/>
    <lineage>
        <taxon>Eukaryota</taxon>
        <taxon>Fungi</taxon>
        <taxon>Fungi incertae sedis</taxon>
        <taxon>Mucoromycota</taxon>
        <taxon>Glomeromycotina</taxon>
        <taxon>Glomeromycetes</taxon>
        <taxon>Diversisporales</taxon>
        <taxon>Diversisporaceae</taxon>
        <taxon>Diversispora</taxon>
    </lineage>
</organism>
<dbReference type="STRING" id="1348612.A0A397GA15"/>
<name>A0A397GA15_9GLOM</name>